<name>A0A0E0MWB3_ORYRU</name>
<feature type="compositionally biased region" description="Basic and acidic residues" evidence="1">
    <location>
        <begin position="94"/>
        <end position="107"/>
    </location>
</feature>
<feature type="compositionally biased region" description="Polar residues" evidence="1">
    <location>
        <begin position="38"/>
        <end position="62"/>
    </location>
</feature>
<feature type="compositionally biased region" description="Polar residues" evidence="1">
    <location>
        <begin position="172"/>
        <end position="188"/>
    </location>
</feature>
<organism evidence="2 3">
    <name type="scientific">Oryza rufipogon</name>
    <name type="common">Brownbeard rice</name>
    <name type="synonym">Asian wild rice</name>
    <dbReference type="NCBI Taxonomy" id="4529"/>
    <lineage>
        <taxon>Eukaryota</taxon>
        <taxon>Viridiplantae</taxon>
        <taxon>Streptophyta</taxon>
        <taxon>Embryophyta</taxon>
        <taxon>Tracheophyta</taxon>
        <taxon>Spermatophyta</taxon>
        <taxon>Magnoliopsida</taxon>
        <taxon>Liliopsida</taxon>
        <taxon>Poales</taxon>
        <taxon>Poaceae</taxon>
        <taxon>BOP clade</taxon>
        <taxon>Oryzoideae</taxon>
        <taxon>Oryzeae</taxon>
        <taxon>Oryzinae</taxon>
        <taxon>Oryza</taxon>
    </lineage>
</organism>
<dbReference type="EnsemblPlants" id="ORUFI01G17160.2">
    <property type="protein sequence ID" value="ORUFI01G17160.2"/>
    <property type="gene ID" value="ORUFI01G17160"/>
</dbReference>
<dbReference type="Gramene" id="ORUFI01G17160.2">
    <property type="protein sequence ID" value="ORUFI01G17160.2"/>
    <property type="gene ID" value="ORUFI01G17160"/>
</dbReference>
<evidence type="ECO:0000256" key="1">
    <source>
        <dbReference type="SAM" id="MobiDB-lite"/>
    </source>
</evidence>
<evidence type="ECO:0000313" key="2">
    <source>
        <dbReference type="EnsemblPlants" id="ORUFI01G17160.2"/>
    </source>
</evidence>
<feature type="region of interest" description="Disordered" evidence="1">
    <location>
        <begin position="32"/>
        <end position="153"/>
    </location>
</feature>
<dbReference type="AlphaFoldDB" id="A0A0E0MWB3"/>
<reference evidence="2" key="2">
    <citation type="submission" date="2015-06" db="UniProtKB">
        <authorList>
            <consortium name="EnsemblPlants"/>
        </authorList>
    </citation>
    <scope>IDENTIFICATION</scope>
</reference>
<feature type="compositionally biased region" description="Basic and acidic residues" evidence="1">
    <location>
        <begin position="189"/>
        <end position="219"/>
    </location>
</feature>
<feature type="compositionally biased region" description="Polar residues" evidence="1">
    <location>
        <begin position="110"/>
        <end position="139"/>
    </location>
</feature>
<sequence length="219" mass="23531">MAAVDLLVSCTVGGVTYRRGDHFDNQVYCPHRFAPSKETPTQQQKPAESVSTPPECQERSTQAEAKTTSPSPAASPKPTEVLKPGSKQSGENIEESRACKAHSDDIATRASFQTSQHESLTLSPRSETVLNSSVTTHTDPYSEGLAIPHDDIGTLPMGEFSDIEALLDGGTNPETGLSLDSPTFSNATQEDHVDSHLPENDEACTESKFDTGREESSPQ</sequence>
<proteinExistence type="predicted"/>
<accession>A0A0E0MWB3</accession>
<dbReference type="HOGENOM" id="CLU_1264441_0_0_1"/>
<feature type="region of interest" description="Disordered" evidence="1">
    <location>
        <begin position="165"/>
        <end position="219"/>
    </location>
</feature>
<feature type="compositionally biased region" description="Low complexity" evidence="1">
    <location>
        <begin position="63"/>
        <end position="79"/>
    </location>
</feature>
<evidence type="ECO:0000313" key="3">
    <source>
        <dbReference type="Proteomes" id="UP000008022"/>
    </source>
</evidence>
<dbReference type="OMA" id="KFDTGRE"/>
<protein>
    <submittedName>
        <fullName evidence="2">Uncharacterized protein</fullName>
    </submittedName>
</protein>
<keyword evidence="3" id="KW-1185">Reference proteome</keyword>
<reference evidence="3" key="1">
    <citation type="submission" date="2013-06" db="EMBL/GenBank/DDBJ databases">
        <authorList>
            <person name="Zhao Q."/>
        </authorList>
    </citation>
    <scope>NUCLEOTIDE SEQUENCE</scope>
    <source>
        <strain evidence="3">cv. W1943</strain>
    </source>
</reference>
<dbReference type="Proteomes" id="UP000008022">
    <property type="component" value="Unassembled WGS sequence"/>
</dbReference>